<sequence>MKFTLFEALGLLASFVAAAPPVPAKPTAVSQTSNDAHLLPRLVLYYQTTHDSVGRPISMLPLITEKHIALTHLLVCSFHINRGSNLTLNDYPPHFPLFSTMWEETKLMKEAGVKVMGMVGGAAAGSFDRDTLDGPEAAFEHYYAQLRDAITMYELEGMDIDVEQPMSQKGITRLVRRLRADFGPDFIITLAPVSTALAMGGNLSGFSYPQLENEAGKDIAFYNAQFYNGWGDLSSTAGFDSIIRQSWDPTKILAGQVTTPANGGGFVSHNRLNQTINELRAKHGEIGGIMGWEYFNSKPGDTSQPWLWAQVMTAILRPNLVPQLTITRATAEKLTRLWHYSGRPGAEISMMMGPPNVDYMAMINA</sequence>
<dbReference type="GO" id="GO:0005975">
    <property type="term" value="P:carbohydrate metabolic process"/>
    <property type="evidence" value="ECO:0007669"/>
    <property type="project" value="InterPro"/>
</dbReference>
<feature type="chain" id="PRO_5041353142" evidence="1">
    <location>
        <begin position="19"/>
        <end position="365"/>
    </location>
</feature>
<feature type="domain" description="GH18" evidence="2">
    <location>
        <begin position="40"/>
        <end position="319"/>
    </location>
</feature>
<dbReference type="Gene3D" id="3.20.20.80">
    <property type="entry name" value="Glycosidases"/>
    <property type="match status" value="1"/>
</dbReference>
<dbReference type="PROSITE" id="PS51910">
    <property type="entry name" value="GH18_2"/>
    <property type="match status" value="1"/>
</dbReference>
<dbReference type="Pfam" id="PF00704">
    <property type="entry name" value="Glyco_hydro_18"/>
    <property type="match status" value="1"/>
</dbReference>
<comment type="caution">
    <text evidence="3">The sequence shown here is derived from an EMBL/GenBank/DDBJ whole genome shotgun (WGS) entry which is preliminary data.</text>
</comment>
<organism evidence="3 4">
    <name type="scientific">Immersiella caudata</name>
    <dbReference type="NCBI Taxonomy" id="314043"/>
    <lineage>
        <taxon>Eukaryota</taxon>
        <taxon>Fungi</taxon>
        <taxon>Dikarya</taxon>
        <taxon>Ascomycota</taxon>
        <taxon>Pezizomycotina</taxon>
        <taxon>Sordariomycetes</taxon>
        <taxon>Sordariomycetidae</taxon>
        <taxon>Sordariales</taxon>
        <taxon>Lasiosphaeriaceae</taxon>
        <taxon>Immersiella</taxon>
    </lineage>
</organism>
<proteinExistence type="predicted"/>
<dbReference type="InterPro" id="IPR017853">
    <property type="entry name" value="GH"/>
</dbReference>
<dbReference type="InterPro" id="IPR001223">
    <property type="entry name" value="Glyco_hydro18_cat"/>
</dbReference>
<dbReference type="EMBL" id="JAULSU010000007">
    <property type="protein sequence ID" value="KAK0611687.1"/>
    <property type="molecule type" value="Genomic_DNA"/>
</dbReference>
<feature type="signal peptide" evidence="1">
    <location>
        <begin position="1"/>
        <end position="18"/>
    </location>
</feature>
<name>A0AA39TT13_9PEZI</name>
<protein>
    <submittedName>
        <fullName evidence="3">Glycoside hydrolase family 18 protein</fullName>
    </submittedName>
</protein>
<dbReference type="GO" id="GO:0016787">
    <property type="term" value="F:hydrolase activity"/>
    <property type="evidence" value="ECO:0007669"/>
    <property type="project" value="UniProtKB-KW"/>
</dbReference>
<evidence type="ECO:0000313" key="4">
    <source>
        <dbReference type="Proteomes" id="UP001175000"/>
    </source>
</evidence>
<evidence type="ECO:0000256" key="1">
    <source>
        <dbReference type="SAM" id="SignalP"/>
    </source>
</evidence>
<dbReference type="Proteomes" id="UP001175000">
    <property type="component" value="Unassembled WGS sequence"/>
</dbReference>
<evidence type="ECO:0000259" key="2">
    <source>
        <dbReference type="PROSITE" id="PS51910"/>
    </source>
</evidence>
<keyword evidence="3" id="KW-0378">Hydrolase</keyword>
<keyword evidence="1" id="KW-0732">Signal</keyword>
<dbReference type="SUPFAM" id="SSF51445">
    <property type="entry name" value="(Trans)glycosidases"/>
    <property type="match status" value="1"/>
</dbReference>
<dbReference type="AlphaFoldDB" id="A0AA39TT13"/>
<keyword evidence="4" id="KW-1185">Reference proteome</keyword>
<reference evidence="3" key="1">
    <citation type="submission" date="2023-06" db="EMBL/GenBank/DDBJ databases">
        <title>Genome-scale phylogeny and comparative genomics of the fungal order Sordariales.</title>
        <authorList>
            <consortium name="Lawrence Berkeley National Laboratory"/>
            <person name="Hensen N."/>
            <person name="Bonometti L."/>
            <person name="Westerberg I."/>
            <person name="Brannstrom I.O."/>
            <person name="Guillou S."/>
            <person name="Cros-Aarteil S."/>
            <person name="Calhoun S."/>
            <person name="Haridas S."/>
            <person name="Kuo A."/>
            <person name="Mondo S."/>
            <person name="Pangilinan J."/>
            <person name="Riley R."/>
            <person name="Labutti K."/>
            <person name="Andreopoulos B."/>
            <person name="Lipzen A."/>
            <person name="Chen C."/>
            <person name="Yanf M."/>
            <person name="Daum C."/>
            <person name="Ng V."/>
            <person name="Clum A."/>
            <person name="Steindorff A."/>
            <person name="Ohm R."/>
            <person name="Martin F."/>
            <person name="Silar P."/>
            <person name="Natvig D."/>
            <person name="Lalanne C."/>
            <person name="Gautier V."/>
            <person name="Ament-Velasquez S.L."/>
            <person name="Kruys A."/>
            <person name="Hutchinson M.I."/>
            <person name="Powell A.J."/>
            <person name="Barry K."/>
            <person name="Miller A.N."/>
            <person name="Grigoriev I.V."/>
            <person name="Debuchy R."/>
            <person name="Gladieux P."/>
            <person name="Thoren M.H."/>
            <person name="Johannesson H."/>
        </authorList>
    </citation>
    <scope>NUCLEOTIDE SEQUENCE</scope>
    <source>
        <strain evidence="3">CBS 606.72</strain>
    </source>
</reference>
<accession>A0AA39TT13</accession>
<gene>
    <name evidence="3" type="ORF">B0T14DRAFT_571559</name>
</gene>
<evidence type="ECO:0000313" key="3">
    <source>
        <dbReference type="EMBL" id="KAK0611687.1"/>
    </source>
</evidence>